<comment type="caution">
    <text evidence="1">The sequence shown here is derived from an EMBL/GenBank/DDBJ whole genome shotgun (WGS) entry which is preliminary data.</text>
</comment>
<proteinExistence type="predicted"/>
<sequence length="308" mass="35204">MTNVLIIFIQIVFYTKKLSFGYDMNYMQSPYIQHPIQAYYNSPQNVQYQDQIQTHIRSGREQNKYYDSQLDECICSCNKCNNPPVCCTQMCNTCLGQPDNKPNQSNVLVVPFPMYILFVVENSSIATSSPKITTVTTSLSTAEQSTPITPGIEIETEFFYTEAENNKPDVEKATEIGEKNSKIPNEKEITEVEGINTILPQESDSNDKTATDKTLTTALTEISITQTTQPYVVTEEYNRIPLQKQKPCNVPDKSRWRDLLSMRRSKPILIPNYGIIPIPDYLATKLFSQLQRKGGLRNDDWGKKPQYY</sequence>
<evidence type="ECO:0000313" key="1">
    <source>
        <dbReference type="EMBL" id="KAJ0176483.1"/>
    </source>
</evidence>
<dbReference type="Proteomes" id="UP000824533">
    <property type="component" value="Linkage Group LG13"/>
</dbReference>
<dbReference type="EMBL" id="CM034399">
    <property type="protein sequence ID" value="KAJ0176483.1"/>
    <property type="molecule type" value="Genomic_DNA"/>
</dbReference>
<name>A0ACC1CXW0_9NEOP</name>
<reference evidence="1 2" key="1">
    <citation type="journal article" date="2021" name="Front. Genet.">
        <title>Chromosome-Level Genome Assembly Reveals Significant Gene Expansion in the Toll and IMD Signaling Pathways of Dendrolimus kikuchii.</title>
        <authorList>
            <person name="Zhou J."/>
            <person name="Wu P."/>
            <person name="Xiong Z."/>
            <person name="Liu N."/>
            <person name="Zhao N."/>
            <person name="Ji M."/>
            <person name="Qiu Y."/>
            <person name="Yang B."/>
        </authorList>
    </citation>
    <scope>NUCLEOTIDE SEQUENCE [LARGE SCALE GENOMIC DNA]</scope>
    <source>
        <strain evidence="1">Ann1</strain>
    </source>
</reference>
<gene>
    <name evidence="1" type="ORF">K1T71_007662</name>
</gene>
<organism evidence="1 2">
    <name type="scientific">Dendrolimus kikuchii</name>
    <dbReference type="NCBI Taxonomy" id="765133"/>
    <lineage>
        <taxon>Eukaryota</taxon>
        <taxon>Metazoa</taxon>
        <taxon>Ecdysozoa</taxon>
        <taxon>Arthropoda</taxon>
        <taxon>Hexapoda</taxon>
        <taxon>Insecta</taxon>
        <taxon>Pterygota</taxon>
        <taxon>Neoptera</taxon>
        <taxon>Endopterygota</taxon>
        <taxon>Lepidoptera</taxon>
        <taxon>Glossata</taxon>
        <taxon>Ditrysia</taxon>
        <taxon>Bombycoidea</taxon>
        <taxon>Lasiocampidae</taxon>
        <taxon>Dendrolimus</taxon>
    </lineage>
</organism>
<keyword evidence="2" id="KW-1185">Reference proteome</keyword>
<accession>A0ACC1CXW0</accession>
<protein>
    <submittedName>
        <fullName evidence="1">Uncharacterized protein</fullName>
    </submittedName>
</protein>
<evidence type="ECO:0000313" key="2">
    <source>
        <dbReference type="Proteomes" id="UP000824533"/>
    </source>
</evidence>